<dbReference type="Gene3D" id="3.40.50.2300">
    <property type="match status" value="1"/>
</dbReference>
<protein>
    <submittedName>
        <fullName evidence="4">Low molecular weight phosphotyrosine protein phosphatase</fullName>
    </submittedName>
</protein>
<name>A0A1H1Y7S1_9MICO</name>
<evidence type="ECO:0000259" key="3">
    <source>
        <dbReference type="SMART" id="SM00226"/>
    </source>
</evidence>
<dbReference type="SUPFAM" id="SSF52788">
    <property type="entry name" value="Phosphotyrosine protein phosphatases I"/>
    <property type="match status" value="1"/>
</dbReference>
<evidence type="ECO:0000256" key="1">
    <source>
        <dbReference type="ARBA" id="ARBA00022849"/>
    </source>
</evidence>
<feature type="domain" description="Phosphotyrosine protein phosphatase I" evidence="3">
    <location>
        <begin position="9"/>
        <end position="134"/>
    </location>
</feature>
<reference evidence="5" key="1">
    <citation type="submission" date="2016-10" db="EMBL/GenBank/DDBJ databases">
        <authorList>
            <person name="Varghese N."/>
            <person name="Submissions S."/>
        </authorList>
    </citation>
    <scope>NUCLEOTIDE SEQUENCE [LARGE SCALE GENOMIC DNA]</scope>
    <source>
        <strain evidence="5">DSM 23676</strain>
    </source>
</reference>
<dbReference type="STRING" id="1136497.SAMN04489752_3581"/>
<proteinExistence type="predicted"/>
<dbReference type="GO" id="GO:0046685">
    <property type="term" value="P:response to arsenic-containing substance"/>
    <property type="evidence" value="ECO:0007669"/>
    <property type="project" value="UniProtKB-KW"/>
</dbReference>
<dbReference type="RefSeq" id="WP_092016857.1">
    <property type="nucleotide sequence ID" value="NZ_LT629766.1"/>
</dbReference>
<dbReference type="EMBL" id="LT629766">
    <property type="protein sequence ID" value="SDT17415.1"/>
    <property type="molecule type" value="Genomic_DNA"/>
</dbReference>
<dbReference type="Pfam" id="PF01451">
    <property type="entry name" value="LMWPc"/>
    <property type="match status" value="1"/>
</dbReference>
<dbReference type="AlphaFoldDB" id="A0A1H1Y7S1"/>
<dbReference type="Proteomes" id="UP000199597">
    <property type="component" value="Chromosome I"/>
</dbReference>
<evidence type="ECO:0000313" key="5">
    <source>
        <dbReference type="Proteomes" id="UP000199597"/>
    </source>
</evidence>
<organism evidence="4 5">
    <name type="scientific">Brevibacterium siliguriense</name>
    <dbReference type="NCBI Taxonomy" id="1136497"/>
    <lineage>
        <taxon>Bacteria</taxon>
        <taxon>Bacillati</taxon>
        <taxon>Actinomycetota</taxon>
        <taxon>Actinomycetes</taxon>
        <taxon>Micrococcales</taxon>
        <taxon>Brevibacteriaceae</taxon>
        <taxon>Brevibacterium</taxon>
    </lineage>
</organism>
<dbReference type="InterPro" id="IPR036196">
    <property type="entry name" value="Ptyr_pPase_sf"/>
</dbReference>
<evidence type="ECO:0000256" key="2">
    <source>
        <dbReference type="SAM" id="MobiDB-lite"/>
    </source>
</evidence>
<dbReference type="CDD" id="cd16345">
    <property type="entry name" value="LMWP_ArsC"/>
    <property type="match status" value="1"/>
</dbReference>
<feature type="region of interest" description="Disordered" evidence="2">
    <location>
        <begin position="135"/>
        <end position="160"/>
    </location>
</feature>
<dbReference type="PANTHER" id="PTHR43428:SF1">
    <property type="entry name" value="ARSENATE REDUCTASE"/>
    <property type="match status" value="1"/>
</dbReference>
<dbReference type="OrthoDB" id="9799372at2"/>
<feature type="compositionally biased region" description="Low complexity" evidence="2">
    <location>
        <begin position="141"/>
        <end position="150"/>
    </location>
</feature>
<dbReference type="SMART" id="SM00226">
    <property type="entry name" value="LMWPc"/>
    <property type="match status" value="1"/>
</dbReference>
<gene>
    <name evidence="4" type="ORF">SAMN04489752_3581</name>
</gene>
<dbReference type="InterPro" id="IPR023485">
    <property type="entry name" value="Ptyr_pPase"/>
</dbReference>
<accession>A0A1H1Y7S1</accession>
<sequence>MSPTPTPKPSVLFVCVHNAGRSQMAAGFLRELAGERIEVRSAGSAPADALNPVAIDAMSEVGIDISRNSPTLLDADTVRTSDAVVTMGCGDTCPIFPGTRYEVWDLDDPAGQGLESVRRIRDEIRTRVEALIADLASDTGTKPTPSKTTSNRIAEAAPND</sequence>
<keyword evidence="1" id="KW-0059">Arsenical resistance</keyword>
<dbReference type="PANTHER" id="PTHR43428">
    <property type="entry name" value="ARSENATE REDUCTASE"/>
    <property type="match status" value="1"/>
</dbReference>
<keyword evidence="5" id="KW-1185">Reference proteome</keyword>
<evidence type="ECO:0000313" key="4">
    <source>
        <dbReference type="EMBL" id="SDT17415.1"/>
    </source>
</evidence>